<keyword evidence="3" id="KW-1185">Reference proteome</keyword>
<evidence type="ECO:0000313" key="3">
    <source>
        <dbReference type="Proteomes" id="UP001145069"/>
    </source>
</evidence>
<sequence length="156" mass="16950">MKSMLNRGLTTALIGIGTAQLLKIPLHYAETGTWDWKKIVGTGDMPSSHSSGVTSLTTYVALKKGVPSIDFGITSIFGLIVMYDAMGIRWQTGQIAMAVNDMDEQLAKLSTDHPEVKHRKREKELQEMLGHLPIEVAGGAILGVAIGAISYLLERK</sequence>
<accession>A0A9X3WK88</accession>
<protein>
    <submittedName>
        <fullName evidence="2">Divergent PAP2 family protein</fullName>
    </submittedName>
</protein>
<dbReference type="AlphaFoldDB" id="A0A9X3WK88"/>
<gene>
    <name evidence="2" type="ORF">NC799_17325</name>
</gene>
<name>A0A9X3WK88_9BACI</name>
<dbReference type="RefSeq" id="WP_272447690.1">
    <property type="nucleotide sequence ID" value="NZ_JAMQKC010000036.1"/>
</dbReference>
<evidence type="ECO:0000256" key="1">
    <source>
        <dbReference type="SAM" id="Phobius"/>
    </source>
</evidence>
<comment type="caution">
    <text evidence="2">The sequence shown here is derived from an EMBL/GenBank/DDBJ whole genome shotgun (WGS) entry which is preliminary data.</text>
</comment>
<dbReference type="PANTHER" id="PTHR31446:SF29">
    <property type="entry name" value="ACID PHOSPHATASE_VANADIUM-DEPENDENT HALOPEROXIDASE-RELATED PROTEIN"/>
    <property type="match status" value="1"/>
</dbReference>
<keyword evidence="1" id="KW-0472">Membrane</keyword>
<proteinExistence type="predicted"/>
<dbReference type="Pfam" id="PF02681">
    <property type="entry name" value="DUF212"/>
    <property type="match status" value="1"/>
</dbReference>
<feature type="transmembrane region" description="Helical" evidence="1">
    <location>
        <begin position="129"/>
        <end position="153"/>
    </location>
</feature>
<evidence type="ECO:0000313" key="2">
    <source>
        <dbReference type="EMBL" id="MDC3418621.1"/>
    </source>
</evidence>
<keyword evidence="1" id="KW-1133">Transmembrane helix</keyword>
<keyword evidence="1" id="KW-0812">Transmembrane</keyword>
<organism evidence="2 3">
    <name type="scientific">Aquibacillus salsiterrae</name>
    <dbReference type="NCBI Taxonomy" id="2950439"/>
    <lineage>
        <taxon>Bacteria</taxon>
        <taxon>Bacillati</taxon>
        <taxon>Bacillota</taxon>
        <taxon>Bacilli</taxon>
        <taxon>Bacillales</taxon>
        <taxon>Bacillaceae</taxon>
        <taxon>Aquibacillus</taxon>
    </lineage>
</organism>
<dbReference type="Proteomes" id="UP001145069">
    <property type="component" value="Unassembled WGS sequence"/>
</dbReference>
<dbReference type="PANTHER" id="PTHR31446">
    <property type="entry name" value="ACID PHOSPHATASE/VANADIUM-DEPENDENT HALOPEROXIDASE-RELATED PROTEIN"/>
    <property type="match status" value="1"/>
</dbReference>
<dbReference type="EMBL" id="JAMQKC010000036">
    <property type="protein sequence ID" value="MDC3418621.1"/>
    <property type="molecule type" value="Genomic_DNA"/>
</dbReference>
<dbReference type="InterPro" id="IPR003832">
    <property type="entry name" value="DUF212"/>
</dbReference>
<reference evidence="2" key="1">
    <citation type="submission" date="2022-06" db="EMBL/GenBank/DDBJ databases">
        <title>Aquibacillus sp. a new bacterium isolated from soil saline samples.</title>
        <authorList>
            <person name="Galisteo C."/>
            <person name="De La Haba R."/>
            <person name="Sanchez-Porro C."/>
            <person name="Ventosa A."/>
        </authorList>
    </citation>
    <scope>NUCLEOTIDE SEQUENCE</scope>
    <source>
        <strain evidence="2">3ASR75-54</strain>
    </source>
</reference>